<gene>
    <name evidence="1" type="ORF">CLV58_104110</name>
</gene>
<evidence type="ECO:0000313" key="1">
    <source>
        <dbReference type="EMBL" id="PRY42980.1"/>
    </source>
</evidence>
<dbReference type="RefSeq" id="WP_106136849.1">
    <property type="nucleotide sequence ID" value="NZ_PVTE01000004.1"/>
</dbReference>
<accession>A0A2T0TBE3</accession>
<dbReference type="EMBL" id="PVTE01000004">
    <property type="protein sequence ID" value="PRY42980.1"/>
    <property type="molecule type" value="Genomic_DNA"/>
</dbReference>
<dbReference type="AlphaFoldDB" id="A0A2T0TBE3"/>
<dbReference type="Proteomes" id="UP000238375">
    <property type="component" value="Unassembled WGS sequence"/>
</dbReference>
<reference evidence="1 2" key="1">
    <citation type="submission" date="2018-03" db="EMBL/GenBank/DDBJ databases">
        <title>Genomic Encyclopedia of Archaeal and Bacterial Type Strains, Phase II (KMG-II): from individual species to whole genera.</title>
        <authorList>
            <person name="Goeker M."/>
        </authorList>
    </citation>
    <scope>NUCLEOTIDE SEQUENCE [LARGE SCALE GENOMIC DNA]</scope>
    <source>
        <strain evidence="1 2">DSM 28354</strain>
    </source>
</reference>
<evidence type="ECO:0000313" key="2">
    <source>
        <dbReference type="Proteomes" id="UP000238375"/>
    </source>
</evidence>
<protein>
    <submittedName>
        <fullName evidence="1">Uncharacterized protein</fullName>
    </submittedName>
</protein>
<dbReference type="OrthoDB" id="714214at2"/>
<proteinExistence type="predicted"/>
<sequence length="127" mass="14190">MALSILANFSNDGPTVALERIVHRIEETTIGDFPLRKYFNQLRVLAQLRNLGNQLTELAMDNITKFFSVEKDAVYMVGFNQGEINAKVAFVKNLLSKVSLTIEQIADIAGVTVDFVDNVRQEIKSGE</sequence>
<comment type="caution">
    <text evidence="1">The sequence shown here is derived from an EMBL/GenBank/DDBJ whole genome shotgun (WGS) entry which is preliminary data.</text>
</comment>
<keyword evidence="2" id="KW-1185">Reference proteome</keyword>
<name>A0A2T0TBE3_9BACT</name>
<organism evidence="1 2">
    <name type="scientific">Spirosoma oryzae</name>
    <dbReference type="NCBI Taxonomy" id="1469603"/>
    <lineage>
        <taxon>Bacteria</taxon>
        <taxon>Pseudomonadati</taxon>
        <taxon>Bacteroidota</taxon>
        <taxon>Cytophagia</taxon>
        <taxon>Cytophagales</taxon>
        <taxon>Cytophagaceae</taxon>
        <taxon>Spirosoma</taxon>
    </lineage>
</organism>